<evidence type="ECO:0000313" key="9">
    <source>
        <dbReference type="EMBL" id="KAF7188954.1"/>
    </source>
</evidence>
<reference evidence="9" key="1">
    <citation type="submission" date="2020-04" db="EMBL/GenBank/DDBJ databases">
        <title>Draft genome resource of the tomato pathogen Pseudocercospora fuligena.</title>
        <authorList>
            <person name="Zaccaron A."/>
        </authorList>
    </citation>
    <scope>NUCLEOTIDE SEQUENCE</scope>
    <source>
        <strain evidence="9">PF001</strain>
    </source>
</reference>
<dbReference type="InterPro" id="IPR050524">
    <property type="entry name" value="APC_YAT"/>
</dbReference>
<protein>
    <submittedName>
        <fullName evidence="9">General amino acid permease AGP2</fullName>
    </submittedName>
</protein>
<dbReference type="PANTHER" id="PTHR43341">
    <property type="entry name" value="AMINO ACID PERMEASE"/>
    <property type="match status" value="1"/>
</dbReference>
<accession>A0A8H6VI70</accession>
<evidence type="ECO:0000256" key="2">
    <source>
        <dbReference type="ARBA" id="ARBA00022448"/>
    </source>
</evidence>
<dbReference type="Proteomes" id="UP000660729">
    <property type="component" value="Unassembled WGS sequence"/>
</dbReference>
<name>A0A8H6VI70_9PEZI</name>
<keyword evidence="4" id="KW-0029">Amino-acid transport</keyword>
<dbReference type="AlphaFoldDB" id="A0A8H6VI70"/>
<feature type="transmembrane region" description="Helical" evidence="7">
    <location>
        <begin position="280"/>
        <end position="300"/>
    </location>
</feature>
<keyword evidence="2" id="KW-0813">Transport</keyword>
<comment type="caution">
    <text evidence="9">The sequence shown here is derived from an EMBL/GenBank/DDBJ whole genome shotgun (WGS) entry which is preliminary data.</text>
</comment>
<keyword evidence="5 7" id="KW-1133">Transmembrane helix</keyword>
<evidence type="ECO:0000313" key="10">
    <source>
        <dbReference type="Proteomes" id="UP000660729"/>
    </source>
</evidence>
<keyword evidence="3 7" id="KW-0812">Transmembrane</keyword>
<dbReference type="PIRSF" id="PIRSF006060">
    <property type="entry name" value="AA_transporter"/>
    <property type="match status" value="1"/>
</dbReference>
<dbReference type="GO" id="GO:0015171">
    <property type="term" value="F:amino acid transmembrane transporter activity"/>
    <property type="evidence" value="ECO:0007669"/>
    <property type="project" value="TreeGrafter"/>
</dbReference>
<dbReference type="OrthoDB" id="10062876at2759"/>
<feature type="transmembrane region" description="Helical" evidence="7">
    <location>
        <begin position="239"/>
        <end position="259"/>
    </location>
</feature>
<feature type="transmembrane region" description="Helical" evidence="7">
    <location>
        <begin position="130"/>
        <end position="152"/>
    </location>
</feature>
<feature type="transmembrane region" description="Helical" evidence="7">
    <location>
        <begin position="158"/>
        <end position="180"/>
    </location>
</feature>
<feature type="transmembrane region" description="Helical" evidence="7">
    <location>
        <begin position="379"/>
        <end position="402"/>
    </location>
</feature>
<evidence type="ECO:0000256" key="3">
    <source>
        <dbReference type="ARBA" id="ARBA00022692"/>
    </source>
</evidence>
<dbReference type="Pfam" id="PF00324">
    <property type="entry name" value="AA_permease"/>
    <property type="match status" value="1"/>
</dbReference>
<evidence type="ECO:0000256" key="1">
    <source>
        <dbReference type="ARBA" id="ARBA00004141"/>
    </source>
</evidence>
<feature type="domain" description="Amino acid permease/ SLC12A" evidence="8">
    <location>
        <begin position="50"/>
        <end position="515"/>
    </location>
</feature>
<feature type="transmembrane region" description="Helical" evidence="7">
    <location>
        <begin position="339"/>
        <end position="359"/>
    </location>
</feature>
<keyword evidence="6 7" id="KW-0472">Membrane</keyword>
<feature type="transmembrane region" description="Helical" evidence="7">
    <location>
        <begin position="78"/>
        <end position="97"/>
    </location>
</feature>
<dbReference type="FunFam" id="1.20.1740.10:FF:000006">
    <property type="entry name" value="General amino acid permease"/>
    <property type="match status" value="1"/>
</dbReference>
<evidence type="ECO:0000256" key="6">
    <source>
        <dbReference type="ARBA" id="ARBA00023136"/>
    </source>
</evidence>
<organism evidence="9 10">
    <name type="scientific">Pseudocercospora fuligena</name>
    <dbReference type="NCBI Taxonomy" id="685502"/>
    <lineage>
        <taxon>Eukaryota</taxon>
        <taxon>Fungi</taxon>
        <taxon>Dikarya</taxon>
        <taxon>Ascomycota</taxon>
        <taxon>Pezizomycotina</taxon>
        <taxon>Dothideomycetes</taxon>
        <taxon>Dothideomycetidae</taxon>
        <taxon>Mycosphaerellales</taxon>
        <taxon>Mycosphaerellaceae</taxon>
        <taxon>Pseudocercospora</taxon>
    </lineage>
</organism>
<dbReference type="GO" id="GO:0016020">
    <property type="term" value="C:membrane"/>
    <property type="evidence" value="ECO:0007669"/>
    <property type="project" value="UniProtKB-SubCell"/>
</dbReference>
<feature type="transmembrane region" description="Helical" evidence="7">
    <location>
        <begin position="491"/>
        <end position="509"/>
    </location>
</feature>
<feature type="transmembrane region" description="Helical" evidence="7">
    <location>
        <begin position="457"/>
        <end position="479"/>
    </location>
</feature>
<proteinExistence type="predicted"/>
<sequence>MSDFEKEEKGGPFYQGKAPHDDLHAIVTTQDGEVAENTDQLHRRLGNRQIQLIAIGGSIGTALFVSIGSGLYRAGPGSLFLAYGIYACFLALVNNGTAEMTTLFPVSGGFVRLAGHFVDEAFGFMSGWNFFLYEALIIPFEITALTTVLGFWSDNIPAYAVPIACIVLYGLINVLAVKAYGEAEFWLSGGKVILIFLLFAFTFITMVGGNPKGDAYGFRYWNNPGAFAEYRSTGTLGRFEGFCAALWSASFCIVGPEYISMVAAEAKRPRIYIKNAFKTVYWRFAIFFIGGALAAGIVVAHNDPVLMAIVTGTSSGGGTASASPYVIAMNNLGITGLPHLVNALLVTSIFSAGNTYTYCATRSLYGMALDGRAPKVLRYCTKSGIPIFCFAITMIFPCLSFLQVSNGSAKVLNWLINLVTAGGVINYISMCITFIFFHRACKAQGVDRKTFPYCGWFQPYSAYLGLAWMIMIVTCYGYSSYAPWSVENFFIYYAMLILAPILFIFWKVIKRTSFVKPHEADLVWERPTIDAYEATFMEPPTGFWREMIAMVGIGRKAAKADRRRSSVAAI</sequence>
<evidence type="ECO:0000256" key="7">
    <source>
        <dbReference type="SAM" id="Phobius"/>
    </source>
</evidence>
<keyword evidence="10" id="KW-1185">Reference proteome</keyword>
<dbReference type="EMBL" id="JABCIY010000204">
    <property type="protein sequence ID" value="KAF7188954.1"/>
    <property type="molecule type" value="Genomic_DNA"/>
</dbReference>
<feature type="transmembrane region" description="Helical" evidence="7">
    <location>
        <begin position="192"/>
        <end position="209"/>
    </location>
</feature>
<evidence type="ECO:0000256" key="5">
    <source>
        <dbReference type="ARBA" id="ARBA00022989"/>
    </source>
</evidence>
<comment type="subcellular location">
    <subcellularLocation>
        <location evidence="1">Membrane</location>
        <topology evidence="1">Multi-pass membrane protein</topology>
    </subcellularLocation>
</comment>
<evidence type="ECO:0000256" key="4">
    <source>
        <dbReference type="ARBA" id="ARBA00022970"/>
    </source>
</evidence>
<feature type="transmembrane region" description="Helical" evidence="7">
    <location>
        <begin position="414"/>
        <end position="437"/>
    </location>
</feature>
<feature type="transmembrane region" description="Helical" evidence="7">
    <location>
        <begin position="52"/>
        <end position="72"/>
    </location>
</feature>
<evidence type="ECO:0000259" key="8">
    <source>
        <dbReference type="Pfam" id="PF00324"/>
    </source>
</evidence>
<gene>
    <name evidence="9" type="ORF">HII31_09877</name>
</gene>
<dbReference type="Gene3D" id="1.20.1740.10">
    <property type="entry name" value="Amino acid/polyamine transporter I"/>
    <property type="match status" value="1"/>
</dbReference>
<dbReference type="InterPro" id="IPR004841">
    <property type="entry name" value="AA-permease/SLC12A_dom"/>
</dbReference>
<dbReference type="PANTHER" id="PTHR43341:SF6">
    <property type="entry name" value="AMINO ACID TRANSPORTER (EUROFUNG)"/>
    <property type="match status" value="1"/>
</dbReference>